<evidence type="ECO:0000313" key="1">
    <source>
        <dbReference type="EMBL" id="KAK8742728.1"/>
    </source>
</evidence>
<evidence type="ECO:0000313" key="2">
    <source>
        <dbReference type="Proteomes" id="UP001445076"/>
    </source>
</evidence>
<reference evidence="1 2" key="1">
    <citation type="journal article" date="2024" name="BMC Genomics">
        <title>Genome assembly of redclaw crayfish (Cherax quadricarinatus) provides insights into its immune adaptation and hypoxia tolerance.</title>
        <authorList>
            <person name="Liu Z."/>
            <person name="Zheng J."/>
            <person name="Li H."/>
            <person name="Fang K."/>
            <person name="Wang S."/>
            <person name="He J."/>
            <person name="Zhou D."/>
            <person name="Weng S."/>
            <person name="Chi M."/>
            <person name="Gu Z."/>
            <person name="He J."/>
            <person name="Li F."/>
            <person name="Wang M."/>
        </authorList>
    </citation>
    <scope>NUCLEOTIDE SEQUENCE [LARGE SCALE GENOMIC DNA]</scope>
    <source>
        <strain evidence="1">ZL_2023a</strain>
    </source>
</reference>
<dbReference type="Proteomes" id="UP001445076">
    <property type="component" value="Unassembled WGS sequence"/>
</dbReference>
<sequence length="99" mass="11158">MCEENILTGVQFLMSEGKLQKFLAEELIQPEDLLREEKADIMNVRVNEEHSTAIAEDTQQEDIVEVAEVEGTNGGYFDLLPVSQCCLSSERSKYCLVKS</sequence>
<organism evidence="1 2">
    <name type="scientific">Cherax quadricarinatus</name>
    <name type="common">Australian red claw crayfish</name>
    <dbReference type="NCBI Taxonomy" id="27406"/>
    <lineage>
        <taxon>Eukaryota</taxon>
        <taxon>Metazoa</taxon>
        <taxon>Ecdysozoa</taxon>
        <taxon>Arthropoda</taxon>
        <taxon>Crustacea</taxon>
        <taxon>Multicrustacea</taxon>
        <taxon>Malacostraca</taxon>
        <taxon>Eumalacostraca</taxon>
        <taxon>Eucarida</taxon>
        <taxon>Decapoda</taxon>
        <taxon>Pleocyemata</taxon>
        <taxon>Astacidea</taxon>
        <taxon>Parastacoidea</taxon>
        <taxon>Parastacidae</taxon>
        <taxon>Cherax</taxon>
    </lineage>
</organism>
<gene>
    <name evidence="1" type="ORF">OTU49_001644</name>
</gene>
<accession>A0AAW0XRY6</accession>
<protein>
    <submittedName>
        <fullName evidence="1">Uncharacterized protein</fullName>
    </submittedName>
</protein>
<dbReference type="AlphaFoldDB" id="A0AAW0XRY6"/>
<dbReference type="EMBL" id="JARKIK010000027">
    <property type="protein sequence ID" value="KAK8742728.1"/>
    <property type="molecule type" value="Genomic_DNA"/>
</dbReference>
<name>A0AAW0XRY6_CHEQU</name>
<keyword evidence="2" id="KW-1185">Reference proteome</keyword>
<proteinExistence type="predicted"/>
<comment type="caution">
    <text evidence="1">The sequence shown here is derived from an EMBL/GenBank/DDBJ whole genome shotgun (WGS) entry which is preliminary data.</text>
</comment>